<accession>A0A644VY57</accession>
<sequence>MDIDFDQDGIQSLFQTGEVHIHDARRVLACRGHLVHIPGPHRQQHIVQNSKGRGIVPGLWLCSLYKESSYEPVQVSPAAWENTRQLLFNAPVLKAVEQIEGHWIKLYSFQHAKISVPYMGRLMVSEALGQCQQFRLTIHGQGGQVNNLTVGAGLLSANKHLHAVAVAKDRRHHGQAVENVFCTNHGTPQ</sequence>
<gene>
    <name evidence="1" type="ORF">SDC9_42529</name>
</gene>
<name>A0A644VY57_9ZZZZ</name>
<dbReference type="EMBL" id="VSSQ01000506">
    <property type="protein sequence ID" value="MPL96351.1"/>
    <property type="molecule type" value="Genomic_DNA"/>
</dbReference>
<protein>
    <submittedName>
        <fullName evidence="1">Uncharacterized protein</fullName>
    </submittedName>
</protein>
<evidence type="ECO:0000313" key="1">
    <source>
        <dbReference type="EMBL" id="MPL96351.1"/>
    </source>
</evidence>
<comment type="caution">
    <text evidence="1">The sequence shown here is derived from an EMBL/GenBank/DDBJ whole genome shotgun (WGS) entry which is preliminary data.</text>
</comment>
<dbReference type="AlphaFoldDB" id="A0A644VY57"/>
<proteinExistence type="predicted"/>
<organism evidence="1">
    <name type="scientific">bioreactor metagenome</name>
    <dbReference type="NCBI Taxonomy" id="1076179"/>
    <lineage>
        <taxon>unclassified sequences</taxon>
        <taxon>metagenomes</taxon>
        <taxon>ecological metagenomes</taxon>
    </lineage>
</organism>
<reference evidence="1" key="1">
    <citation type="submission" date="2019-08" db="EMBL/GenBank/DDBJ databases">
        <authorList>
            <person name="Kucharzyk K."/>
            <person name="Murdoch R.W."/>
            <person name="Higgins S."/>
            <person name="Loffler F."/>
        </authorList>
    </citation>
    <scope>NUCLEOTIDE SEQUENCE</scope>
</reference>